<dbReference type="GO" id="GO:0006874">
    <property type="term" value="P:intracellular calcium ion homeostasis"/>
    <property type="evidence" value="ECO:0007669"/>
    <property type="project" value="TreeGrafter"/>
</dbReference>
<protein>
    <submittedName>
        <fullName evidence="10">9139_t:CDS:1</fullName>
    </submittedName>
</protein>
<feature type="transmembrane region" description="Helical" evidence="8">
    <location>
        <begin position="591"/>
        <end position="607"/>
    </location>
</feature>
<evidence type="ECO:0000259" key="9">
    <source>
        <dbReference type="Pfam" id="PF01699"/>
    </source>
</evidence>
<dbReference type="AlphaFoldDB" id="A0A9N8ZC26"/>
<feature type="domain" description="Sodium/calcium exchanger membrane region" evidence="9">
    <location>
        <begin position="624"/>
        <end position="772"/>
    </location>
</feature>
<dbReference type="Proteomes" id="UP000789572">
    <property type="component" value="Unassembled WGS sequence"/>
</dbReference>
<keyword evidence="11" id="KW-1185">Reference proteome</keyword>
<feature type="transmembrane region" description="Helical" evidence="8">
    <location>
        <begin position="686"/>
        <end position="713"/>
    </location>
</feature>
<feature type="transmembrane region" description="Helical" evidence="8">
    <location>
        <begin position="725"/>
        <end position="744"/>
    </location>
</feature>
<dbReference type="GO" id="GO:0008324">
    <property type="term" value="F:monoatomic cation transmembrane transporter activity"/>
    <property type="evidence" value="ECO:0007669"/>
    <property type="project" value="TreeGrafter"/>
</dbReference>
<reference evidence="10" key="1">
    <citation type="submission" date="2021-06" db="EMBL/GenBank/DDBJ databases">
        <authorList>
            <person name="Kallberg Y."/>
            <person name="Tangrot J."/>
            <person name="Rosling A."/>
        </authorList>
    </citation>
    <scope>NUCLEOTIDE SEQUENCE</scope>
    <source>
        <strain evidence="10">IA702</strain>
    </source>
</reference>
<dbReference type="Gene3D" id="1.20.1420.30">
    <property type="entry name" value="NCX, central ion-binding region"/>
    <property type="match status" value="2"/>
</dbReference>
<feature type="transmembrane region" description="Helical" evidence="8">
    <location>
        <begin position="564"/>
        <end position="584"/>
    </location>
</feature>
<dbReference type="EMBL" id="CAJVPJ010000163">
    <property type="protein sequence ID" value="CAG8488588.1"/>
    <property type="molecule type" value="Genomic_DNA"/>
</dbReference>
<organism evidence="10 11">
    <name type="scientific">Paraglomus occultum</name>
    <dbReference type="NCBI Taxonomy" id="144539"/>
    <lineage>
        <taxon>Eukaryota</taxon>
        <taxon>Fungi</taxon>
        <taxon>Fungi incertae sedis</taxon>
        <taxon>Mucoromycota</taxon>
        <taxon>Glomeromycotina</taxon>
        <taxon>Glomeromycetes</taxon>
        <taxon>Paraglomerales</taxon>
        <taxon>Paraglomeraceae</taxon>
        <taxon>Paraglomus</taxon>
    </lineage>
</organism>
<dbReference type="Pfam" id="PF01699">
    <property type="entry name" value="Na_Ca_ex"/>
    <property type="match status" value="2"/>
</dbReference>
<gene>
    <name evidence="10" type="ORF">POCULU_LOCUS1941</name>
</gene>
<comment type="similarity">
    <text evidence="2">Belongs to the Ca(2+):cation antiporter (CaCA) (TC 2.A.19) family.</text>
</comment>
<evidence type="ECO:0000256" key="4">
    <source>
        <dbReference type="ARBA" id="ARBA00022692"/>
    </source>
</evidence>
<proteinExistence type="inferred from homology"/>
<evidence type="ECO:0000313" key="11">
    <source>
        <dbReference type="Proteomes" id="UP000789572"/>
    </source>
</evidence>
<evidence type="ECO:0000256" key="6">
    <source>
        <dbReference type="ARBA" id="ARBA00023136"/>
    </source>
</evidence>
<feature type="domain" description="Sodium/calcium exchanger membrane region" evidence="9">
    <location>
        <begin position="97"/>
        <end position="177"/>
    </location>
</feature>
<evidence type="ECO:0000256" key="3">
    <source>
        <dbReference type="ARBA" id="ARBA00022448"/>
    </source>
</evidence>
<keyword evidence="5 8" id="KW-1133">Transmembrane helix</keyword>
<feature type="compositionally biased region" description="Polar residues" evidence="7">
    <location>
        <begin position="410"/>
        <end position="421"/>
    </location>
</feature>
<feature type="compositionally biased region" description="Basic and acidic residues" evidence="7">
    <location>
        <begin position="203"/>
        <end position="213"/>
    </location>
</feature>
<feature type="transmembrane region" description="Helical" evidence="8">
    <location>
        <begin position="154"/>
        <end position="174"/>
    </location>
</feature>
<evidence type="ECO:0000313" key="10">
    <source>
        <dbReference type="EMBL" id="CAG8488588.1"/>
    </source>
</evidence>
<dbReference type="GO" id="GO:0016020">
    <property type="term" value="C:membrane"/>
    <property type="evidence" value="ECO:0007669"/>
    <property type="project" value="UniProtKB-SubCell"/>
</dbReference>
<keyword evidence="6 8" id="KW-0472">Membrane</keyword>
<feature type="region of interest" description="Disordered" evidence="7">
    <location>
        <begin position="195"/>
        <end position="219"/>
    </location>
</feature>
<feature type="transmembrane region" description="Helical" evidence="8">
    <location>
        <begin position="644"/>
        <end position="666"/>
    </location>
</feature>
<comment type="subcellular location">
    <subcellularLocation>
        <location evidence="1">Membrane</location>
        <topology evidence="1">Multi-pass membrane protein</topology>
    </subcellularLocation>
</comment>
<feature type="transmembrane region" description="Helical" evidence="8">
    <location>
        <begin position="490"/>
        <end position="513"/>
    </location>
</feature>
<dbReference type="InterPro" id="IPR051359">
    <property type="entry name" value="CaCA_antiporter"/>
</dbReference>
<dbReference type="OrthoDB" id="407410at2759"/>
<feature type="transmembrane region" description="Helical" evidence="8">
    <location>
        <begin position="756"/>
        <end position="779"/>
    </location>
</feature>
<dbReference type="PANTHER" id="PTHR12266:SF0">
    <property type="entry name" value="MITOCHONDRIAL SODIUM_CALCIUM EXCHANGER PROTEIN"/>
    <property type="match status" value="1"/>
</dbReference>
<dbReference type="InterPro" id="IPR044880">
    <property type="entry name" value="NCX_ion-bd_dom_sf"/>
</dbReference>
<sequence length="783" mass="86055">MSLIKRRTYFLLLCLLVFVNLTGFLWEQQRSRRYETNVYGNSARELKLARRSVSPEGSDPALAETNPIDFRLSEEGDDIEPTQREESQGFNTRNACVAASDFFCPNLNTIASSLNLSESMAGVTFLAFGNGSPDVFSTFSAMSNNSGSLAVGELIGAAAFISSVVAGVIVIGSWRVSQNKRHRWLEQRARDEYAPPSEDSIIEDNHERDEETGHNTTPISMTALNRNYNIGDSYFSPSSFITMNDIVDQTSFHHHHGSKQRSLHNGMRPSLFGAIEFRDLVKSLKLNSSARALGVFGRSYSSEFNDSRIQRPRIERSHTTPLRGLYENPRAGIDNIYDAFGLSGNNNTARRGAPSLSPDLSPYVDIDQYSEANLQSHETQSDSSNTLQVPRLNLVPPTPSRGRSPLLSPLQVSYSPPSMTADSEPPVDGFPQYLQSPPSPVTPLPSPVLSADVSADVENPVNQKSYVNSIWEKIQPTLFPSLTGFGSKSLFAKFIALLACPAILLLVLTLPVVEADKLSGDNEKRADDSPITSHADPPQIILEHEDNVIDLLEDTEGENGWSRWLTTFQLVFAPVFVVGVFVATNDFDYKAILYAFVVGSILSVLYIKTTDDNRPPSYYTLFCFAGFAVAIVWIFIVANEVVGVLQAIGLIMGLSDAILGLTIFAMGNSLGDFVANITIARMGFPMMAMSACFGGPMLNILLGIGISGTYVTLKTQEPYRISVSPTLFVSSIGLFIALASSLVYLPNVDYWMTRRWGYYLIGLYITCMIINVVIELVGIGDIQ</sequence>
<evidence type="ECO:0000256" key="2">
    <source>
        <dbReference type="ARBA" id="ARBA00008170"/>
    </source>
</evidence>
<feature type="compositionally biased region" description="Polar residues" evidence="7">
    <location>
        <begin position="374"/>
        <end position="388"/>
    </location>
</feature>
<dbReference type="InterPro" id="IPR004837">
    <property type="entry name" value="NaCa_Exmemb"/>
</dbReference>
<accession>A0A9N8ZC26</accession>
<feature type="region of interest" description="Disordered" evidence="7">
    <location>
        <begin position="374"/>
        <end position="426"/>
    </location>
</feature>
<evidence type="ECO:0000256" key="7">
    <source>
        <dbReference type="SAM" id="MobiDB-lite"/>
    </source>
</evidence>
<keyword evidence="4 8" id="KW-0812">Transmembrane</keyword>
<evidence type="ECO:0000256" key="8">
    <source>
        <dbReference type="SAM" id="Phobius"/>
    </source>
</evidence>
<comment type="caution">
    <text evidence="10">The sequence shown here is derived from an EMBL/GenBank/DDBJ whole genome shotgun (WGS) entry which is preliminary data.</text>
</comment>
<dbReference type="PANTHER" id="PTHR12266">
    <property type="entry name" value="NA+/CA2+ K+ INDEPENDENT EXCHANGER"/>
    <property type="match status" value="1"/>
</dbReference>
<evidence type="ECO:0000256" key="5">
    <source>
        <dbReference type="ARBA" id="ARBA00022989"/>
    </source>
</evidence>
<evidence type="ECO:0000256" key="1">
    <source>
        <dbReference type="ARBA" id="ARBA00004141"/>
    </source>
</evidence>
<feature type="transmembrane region" description="Helical" evidence="8">
    <location>
        <begin position="619"/>
        <end position="637"/>
    </location>
</feature>
<name>A0A9N8ZC26_9GLOM</name>
<keyword evidence="3" id="KW-0813">Transport</keyword>
<feature type="transmembrane region" description="Helical" evidence="8">
    <location>
        <begin position="9"/>
        <end position="26"/>
    </location>
</feature>